<accession>A0A9Q1Q5F1</accession>
<feature type="region of interest" description="Disordered" evidence="1">
    <location>
        <begin position="404"/>
        <end position="423"/>
    </location>
</feature>
<feature type="compositionally biased region" description="Acidic residues" evidence="1">
    <location>
        <begin position="193"/>
        <end position="212"/>
    </location>
</feature>
<comment type="caution">
    <text evidence="2">The sequence shown here is derived from an EMBL/GenBank/DDBJ whole genome shotgun (WGS) entry which is preliminary data.</text>
</comment>
<feature type="compositionally biased region" description="Polar residues" evidence="1">
    <location>
        <begin position="232"/>
        <end position="251"/>
    </location>
</feature>
<feature type="compositionally biased region" description="Polar residues" evidence="1">
    <location>
        <begin position="529"/>
        <end position="545"/>
    </location>
</feature>
<organism evidence="2 3">
    <name type="scientific">Carnegiea gigantea</name>
    <dbReference type="NCBI Taxonomy" id="171969"/>
    <lineage>
        <taxon>Eukaryota</taxon>
        <taxon>Viridiplantae</taxon>
        <taxon>Streptophyta</taxon>
        <taxon>Embryophyta</taxon>
        <taxon>Tracheophyta</taxon>
        <taxon>Spermatophyta</taxon>
        <taxon>Magnoliopsida</taxon>
        <taxon>eudicotyledons</taxon>
        <taxon>Gunneridae</taxon>
        <taxon>Pentapetalae</taxon>
        <taxon>Caryophyllales</taxon>
        <taxon>Cactineae</taxon>
        <taxon>Cactaceae</taxon>
        <taxon>Cactoideae</taxon>
        <taxon>Echinocereeae</taxon>
        <taxon>Carnegiea</taxon>
    </lineage>
</organism>
<feature type="region of interest" description="Disordered" evidence="1">
    <location>
        <begin position="77"/>
        <end position="97"/>
    </location>
</feature>
<proteinExistence type="predicted"/>
<protein>
    <submittedName>
        <fullName evidence="2">Uncharacterized protein</fullName>
    </submittedName>
</protein>
<feature type="region of interest" description="Disordered" evidence="1">
    <location>
        <begin position="525"/>
        <end position="545"/>
    </location>
</feature>
<evidence type="ECO:0000256" key="1">
    <source>
        <dbReference type="SAM" id="MobiDB-lite"/>
    </source>
</evidence>
<reference evidence="2" key="1">
    <citation type="submission" date="2022-04" db="EMBL/GenBank/DDBJ databases">
        <title>Carnegiea gigantea Genome sequencing and assembly v2.</title>
        <authorList>
            <person name="Copetti D."/>
            <person name="Sanderson M.J."/>
            <person name="Burquez A."/>
            <person name="Wojciechowski M.F."/>
        </authorList>
    </citation>
    <scope>NUCLEOTIDE SEQUENCE</scope>
    <source>
        <strain evidence="2">SGP5-SGP5p</strain>
        <tissue evidence="2">Aerial part</tissue>
    </source>
</reference>
<gene>
    <name evidence="2" type="ORF">Cgig2_004878</name>
</gene>
<feature type="compositionally biased region" description="Basic and acidic residues" evidence="1">
    <location>
        <begin position="213"/>
        <end position="223"/>
    </location>
</feature>
<evidence type="ECO:0000313" key="2">
    <source>
        <dbReference type="EMBL" id="KAJ8429703.1"/>
    </source>
</evidence>
<name>A0A9Q1Q5F1_9CARY</name>
<feature type="region of interest" description="Disordered" evidence="1">
    <location>
        <begin position="191"/>
        <end position="262"/>
    </location>
</feature>
<keyword evidence="3" id="KW-1185">Reference proteome</keyword>
<dbReference type="EMBL" id="JAKOGI010000867">
    <property type="protein sequence ID" value="KAJ8429703.1"/>
    <property type="molecule type" value="Genomic_DNA"/>
</dbReference>
<evidence type="ECO:0000313" key="3">
    <source>
        <dbReference type="Proteomes" id="UP001153076"/>
    </source>
</evidence>
<dbReference type="Proteomes" id="UP001153076">
    <property type="component" value="Unassembled WGS sequence"/>
</dbReference>
<dbReference type="AlphaFoldDB" id="A0A9Q1Q5F1"/>
<sequence>MNNGRRFCKLKPFLVIMGHAFMLPQPKISEQPPKFSKFFFLKFQIAGARAQAKLNSLNSRPFFSVHSLSSLTPQPALRTDIAPGRQRKKGYGKETTSHSSQLCNQLLETASSVKPTRWVLLASEECAFDWDLVVSRGRGTKGTENMEVDIANPICIQEGDDEEIPLVRDDVEPDIVDADIVVANLVDANFIQDDNDENDEDVVSEDDEDDFSDRESDIDSFDRDLEEDESDNYSVSQNEPLTEGDITQNDVQPPLSYRQKRRSQQALRNVKFADDLDDYLFVWKLEACKRGLTRGLKSLREREQNPNVKPFAKITPDMERVDSKNANRFIGECSKWVKEFCPLDSRQNGICLQKPMELMSPVHWNYNHISEKNRANRLRQKIKLTNGAKSTAKIYHDEIIPSLMHPQDSTQDPHHSSAQDPTQQIDEVPAYVQLWERMKRHKDGSWDPEAVVKYEEFKELHISQIEKEDADNLSLKEAYLLVMKESYHRGLGPGPQLLRKGRATEVIRVEVAAESNNYRKKRLPCKVKSGSSNQPTQSSKLKLSK</sequence>
<dbReference type="OrthoDB" id="1708369at2759"/>